<keyword evidence="1" id="KW-0472">Membrane</keyword>
<comment type="caution">
    <text evidence="3">The sequence shown here is derived from an EMBL/GenBank/DDBJ whole genome shotgun (WGS) entry which is preliminary data.</text>
</comment>
<accession>A0A9Q1BC20</accession>
<organism evidence="3 4">
    <name type="scientific">Holothuria leucospilota</name>
    <name type="common">Black long sea cucumber</name>
    <name type="synonym">Mertensiothuria leucospilota</name>
    <dbReference type="NCBI Taxonomy" id="206669"/>
    <lineage>
        <taxon>Eukaryota</taxon>
        <taxon>Metazoa</taxon>
        <taxon>Echinodermata</taxon>
        <taxon>Eleutherozoa</taxon>
        <taxon>Echinozoa</taxon>
        <taxon>Holothuroidea</taxon>
        <taxon>Aspidochirotacea</taxon>
        <taxon>Aspidochirotida</taxon>
        <taxon>Holothuriidae</taxon>
        <taxon>Holothuria</taxon>
    </lineage>
</organism>
<protein>
    <submittedName>
        <fullName evidence="3">Uncharacterized protein</fullName>
    </submittedName>
</protein>
<evidence type="ECO:0000313" key="4">
    <source>
        <dbReference type="Proteomes" id="UP001152320"/>
    </source>
</evidence>
<name>A0A9Q1BC20_HOLLE</name>
<evidence type="ECO:0000256" key="2">
    <source>
        <dbReference type="SAM" id="SignalP"/>
    </source>
</evidence>
<feature type="chain" id="PRO_5040455675" evidence="2">
    <location>
        <begin position="23"/>
        <end position="217"/>
    </location>
</feature>
<evidence type="ECO:0000313" key="3">
    <source>
        <dbReference type="EMBL" id="KAJ8021155.1"/>
    </source>
</evidence>
<gene>
    <name evidence="3" type="ORF">HOLleu_40944</name>
</gene>
<keyword evidence="1" id="KW-0812">Transmembrane</keyword>
<reference evidence="3" key="1">
    <citation type="submission" date="2021-10" db="EMBL/GenBank/DDBJ databases">
        <title>Tropical sea cucumber genome reveals ecological adaptation and Cuvierian tubules defense mechanism.</title>
        <authorList>
            <person name="Chen T."/>
        </authorList>
    </citation>
    <scope>NUCLEOTIDE SEQUENCE</scope>
    <source>
        <strain evidence="3">Nanhai2018</strain>
        <tissue evidence="3">Muscle</tissue>
    </source>
</reference>
<dbReference type="Proteomes" id="UP001152320">
    <property type="component" value="Chromosome 22"/>
</dbReference>
<proteinExistence type="predicted"/>
<dbReference type="AlphaFoldDB" id="A0A9Q1BC20"/>
<keyword evidence="4" id="KW-1185">Reference proteome</keyword>
<feature type="transmembrane region" description="Helical" evidence="1">
    <location>
        <begin position="134"/>
        <end position="160"/>
    </location>
</feature>
<keyword evidence="1" id="KW-1133">Transmembrane helix</keyword>
<dbReference type="EMBL" id="JAIZAY010000022">
    <property type="protein sequence ID" value="KAJ8021155.1"/>
    <property type="molecule type" value="Genomic_DNA"/>
</dbReference>
<evidence type="ECO:0000256" key="1">
    <source>
        <dbReference type="SAM" id="Phobius"/>
    </source>
</evidence>
<sequence>MMKTGIAVTFCVFVINCAYVSSQDSPEGLWCPRDVPPGINASAEPDCSYYSNITCPPNQGCCGVSDRVNGYGYFHLCVELNEEPADCINDPQLDFVDGMSMKHGEHKSSCGSSCNCHNGIVNCGEKICLRAGDILSIIAVLGSILIAALFCICLCCYCSYKIWQPRRSDQTNASQTEDNPPSYKTAVRMPISISESISRDGISPPTYDEAVNIAEGN</sequence>
<keyword evidence="2" id="KW-0732">Signal</keyword>
<feature type="signal peptide" evidence="2">
    <location>
        <begin position="1"/>
        <end position="22"/>
    </location>
</feature>